<dbReference type="InterPro" id="IPR037393">
    <property type="entry name" value="Bud22/SRFB1"/>
</dbReference>
<dbReference type="GO" id="GO:0005634">
    <property type="term" value="C:nucleus"/>
    <property type="evidence" value="ECO:0007669"/>
    <property type="project" value="TreeGrafter"/>
</dbReference>
<feature type="coiled-coil region" evidence="2">
    <location>
        <begin position="46"/>
        <end position="73"/>
    </location>
</feature>
<dbReference type="PANTHER" id="PTHR23325:SF1">
    <property type="entry name" value="SERUM RESPONSE FACTOR-BINDING PROTEIN 1"/>
    <property type="match status" value="1"/>
</dbReference>
<evidence type="ECO:0000256" key="2">
    <source>
        <dbReference type="SAM" id="Coils"/>
    </source>
</evidence>
<dbReference type="PANTHER" id="PTHR23325">
    <property type="entry name" value="SERUM RESPONSE FACTOR-BINDING"/>
    <property type="match status" value="1"/>
</dbReference>
<name>A0A8H7PHL7_MORIS</name>
<dbReference type="AlphaFoldDB" id="A0A8H7PHL7"/>
<dbReference type="GO" id="GO:0030490">
    <property type="term" value="P:maturation of SSU-rRNA"/>
    <property type="evidence" value="ECO:0007669"/>
    <property type="project" value="TreeGrafter"/>
</dbReference>
<keyword evidence="1 2" id="KW-0175">Coiled coil</keyword>
<comment type="caution">
    <text evidence="5">The sequence shown here is derived from an EMBL/GenBank/DDBJ whole genome shotgun (WGS) entry which is preliminary data.</text>
</comment>
<feature type="compositionally biased region" description="Basic and acidic residues" evidence="3">
    <location>
        <begin position="337"/>
        <end position="349"/>
    </location>
</feature>
<feature type="compositionally biased region" description="Basic and acidic residues" evidence="3">
    <location>
        <begin position="104"/>
        <end position="126"/>
    </location>
</feature>
<dbReference type="EMBL" id="JAEPQZ010000013">
    <property type="protein sequence ID" value="KAG2174108.1"/>
    <property type="molecule type" value="Genomic_DNA"/>
</dbReference>
<evidence type="ECO:0000313" key="5">
    <source>
        <dbReference type="EMBL" id="KAG2174108.1"/>
    </source>
</evidence>
<dbReference type="GO" id="GO:0030686">
    <property type="term" value="C:90S preribosome"/>
    <property type="evidence" value="ECO:0007669"/>
    <property type="project" value="TreeGrafter"/>
</dbReference>
<feature type="compositionally biased region" description="Acidic residues" evidence="3">
    <location>
        <begin position="244"/>
        <end position="268"/>
    </location>
</feature>
<dbReference type="OrthoDB" id="3364872at2759"/>
<organism evidence="5 6">
    <name type="scientific">Mortierella isabellina</name>
    <name type="common">Filamentous fungus</name>
    <name type="synonym">Umbelopsis isabellina</name>
    <dbReference type="NCBI Taxonomy" id="91625"/>
    <lineage>
        <taxon>Eukaryota</taxon>
        <taxon>Fungi</taxon>
        <taxon>Fungi incertae sedis</taxon>
        <taxon>Mucoromycota</taxon>
        <taxon>Mucoromycotina</taxon>
        <taxon>Umbelopsidomycetes</taxon>
        <taxon>Umbelopsidales</taxon>
        <taxon>Umbelopsidaceae</taxon>
        <taxon>Umbelopsis</taxon>
    </lineage>
</organism>
<evidence type="ECO:0000256" key="3">
    <source>
        <dbReference type="SAM" id="MobiDB-lite"/>
    </source>
</evidence>
<protein>
    <recommendedName>
        <fullName evidence="4">Bud22 domain-containing protein</fullName>
    </recommendedName>
</protein>
<dbReference type="Proteomes" id="UP000654370">
    <property type="component" value="Unassembled WGS sequence"/>
</dbReference>
<accession>A0A8H7PHL7</accession>
<feature type="region of interest" description="Disordered" evidence="3">
    <location>
        <begin position="169"/>
        <end position="189"/>
    </location>
</feature>
<evidence type="ECO:0000259" key="4">
    <source>
        <dbReference type="Pfam" id="PF09073"/>
    </source>
</evidence>
<feature type="region of interest" description="Disordered" evidence="3">
    <location>
        <begin position="103"/>
        <end position="126"/>
    </location>
</feature>
<feature type="compositionally biased region" description="Basic residues" evidence="3">
    <location>
        <begin position="355"/>
        <end position="365"/>
    </location>
</feature>
<evidence type="ECO:0000313" key="6">
    <source>
        <dbReference type="Proteomes" id="UP000654370"/>
    </source>
</evidence>
<keyword evidence="6" id="KW-1185">Reference proteome</keyword>
<evidence type="ECO:0000256" key="1">
    <source>
        <dbReference type="ARBA" id="ARBA00023054"/>
    </source>
</evidence>
<dbReference type="Pfam" id="PF09073">
    <property type="entry name" value="BUD22"/>
    <property type="match status" value="1"/>
</dbReference>
<feature type="compositionally biased region" description="Polar residues" evidence="3">
    <location>
        <begin position="220"/>
        <end position="229"/>
    </location>
</feature>
<proteinExistence type="predicted"/>
<dbReference type="InterPro" id="IPR015158">
    <property type="entry name" value="Bud22_dom"/>
</dbReference>
<gene>
    <name evidence="5" type="ORF">INT43_004128</name>
</gene>
<sequence length="466" mass="51883">MSATSAMKPATAPGNAKQKENLNWKINYLAAQLGDKSRIPRANLAAKALAKEKESIKDEEDSIRQQLLGLKAEKINKKLYHTFKEIKKLLKKSKALEVQKISKKTKEVRKLQESDQDNKKHQDTLEKLDQEASALRTLDLDQIATSATRNKINKLGSVKHSEISSLLSFTTDESGKSKDNSLAQPEKSKILRDLETRLLNFKPIREEFAKVVKDVDATLQAGSGSQAAIETNVKEVEELNQGGDDNDHDTADEADDEDIEMKEEEDSTGDQVDTSKRKRGSAAGDASQPKKKTKPKKESVKAKAAESTFVGTLYSGSGDDDEEEQEEKVSKKKQKKSKSDDWVDDKFDEIYGAPKKNRPGQRARREKWEKLYGEEAKHVKSELEAQKAREERKLARQLKKSASGGNKAPLGKKRTNASEPGKKTESVPEQLHPSWEAKKQQQDLMAKALSGAGGLGNKKIVFEDSD</sequence>
<feature type="domain" description="Bud22" evidence="4">
    <location>
        <begin position="79"/>
        <end position="462"/>
    </location>
</feature>
<feature type="compositionally biased region" description="Basic and acidic residues" evidence="3">
    <location>
        <begin position="366"/>
        <end position="394"/>
    </location>
</feature>
<reference evidence="5" key="1">
    <citation type="submission" date="2020-12" db="EMBL/GenBank/DDBJ databases">
        <title>Metabolic potential, ecology and presence of endohyphal bacteria is reflected in genomic diversity of Mucoromycotina.</title>
        <authorList>
            <person name="Muszewska A."/>
            <person name="Okrasinska A."/>
            <person name="Steczkiewicz K."/>
            <person name="Drgas O."/>
            <person name="Orlowska M."/>
            <person name="Perlinska-Lenart U."/>
            <person name="Aleksandrzak-Piekarczyk T."/>
            <person name="Szatraj K."/>
            <person name="Zielenkiewicz U."/>
            <person name="Pilsyk S."/>
            <person name="Malc E."/>
            <person name="Mieczkowski P."/>
            <person name="Kruszewska J.S."/>
            <person name="Biernat P."/>
            <person name="Pawlowska J."/>
        </authorList>
    </citation>
    <scope>NUCLEOTIDE SEQUENCE</scope>
    <source>
        <strain evidence="5">WA0000067209</strain>
    </source>
</reference>
<feature type="region of interest" description="Disordered" evidence="3">
    <location>
        <begin position="220"/>
        <end position="444"/>
    </location>
</feature>